<dbReference type="PANTHER" id="PTHR43580:SF2">
    <property type="entry name" value="CYTOKINE-LIKE NUCLEAR FACTOR N-PAC"/>
    <property type="match status" value="1"/>
</dbReference>
<dbReference type="PIRSF" id="PIRSF000103">
    <property type="entry name" value="HIBADH"/>
    <property type="match status" value="1"/>
</dbReference>
<organism evidence="5 6">
    <name type="scientific">Cellulosimicrobium composti</name>
    <dbReference type="NCBI Taxonomy" id="2672572"/>
    <lineage>
        <taxon>Bacteria</taxon>
        <taxon>Bacillati</taxon>
        <taxon>Actinomycetota</taxon>
        <taxon>Actinomycetes</taxon>
        <taxon>Micrococcales</taxon>
        <taxon>Promicromonosporaceae</taxon>
        <taxon>Cellulosimicrobium</taxon>
    </lineage>
</organism>
<dbReference type="EMBL" id="WMKA01000010">
    <property type="protein sequence ID" value="MTG88578.1"/>
    <property type="molecule type" value="Genomic_DNA"/>
</dbReference>
<evidence type="ECO:0000256" key="1">
    <source>
        <dbReference type="ARBA" id="ARBA00009080"/>
    </source>
</evidence>
<evidence type="ECO:0000259" key="4">
    <source>
        <dbReference type="Pfam" id="PF21761"/>
    </source>
</evidence>
<sequence>MSTPTPVTLIGLGAMGQAMVRTLLAAGHPVTVWNRTPSRADALVAEGATRAATPAEAVAASDLVVLSLTDYAAADAVLAAAADVLPGRTVVNLSSDTPGTTRRAAHWMADHGATLVVGGIMVPAPLVGTADAYVCYSGPEAAFRAHERTLATLGAPRYLGEDPGLAQLLYQAQLDVFLTALSGVAHAAALAEAAGVPPTRFVPEALRTLSDTPAMVGSGGAVGEAFETGVHPGALSTATMMGATAAHVLGASEELGVDTALPRAVLSHYEAALAAGHGRDDWTSIFEVVRAPREADDLPSGRVEAAAQGVGTTA</sequence>
<evidence type="ECO:0000256" key="2">
    <source>
        <dbReference type="ARBA" id="ARBA00023002"/>
    </source>
</evidence>
<dbReference type="SUPFAM" id="SSF48179">
    <property type="entry name" value="6-phosphogluconate dehydrogenase C-terminal domain-like"/>
    <property type="match status" value="1"/>
</dbReference>
<comment type="similarity">
    <text evidence="1">Belongs to the HIBADH-related family.</text>
</comment>
<dbReference type="SUPFAM" id="SSF51735">
    <property type="entry name" value="NAD(P)-binding Rossmann-fold domains"/>
    <property type="match status" value="1"/>
</dbReference>
<dbReference type="GO" id="GO:0050661">
    <property type="term" value="F:NADP binding"/>
    <property type="evidence" value="ECO:0007669"/>
    <property type="project" value="InterPro"/>
</dbReference>
<dbReference type="Pfam" id="PF21761">
    <property type="entry name" value="RedAm-like_C"/>
    <property type="match status" value="1"/>
</dbReference>
<gene>
    <name evidence="5" type="ORF">GJV82_06420</name>
</gene>
<dbReference type="Proteomes" id="UP000440668">
    <property type="component" value="Unassembled WGS sequence"/>
</dbReference>
<evidence type="ECO:0000259" key="3">
    <source>
        <dbReference type="Pfam" id="PF03446"/>
    </source>
</evidence>
<dbReference type="InterPro" id="IPR008927">
    <property type="entry name" value="6-PGluconate_DH-like_C_sf"/>
</dbReference>
<feature type="domain" description="NADPH-dependent reductive aminase-like C-terminal" evidence="4">
    <location>
        <begin position="162"/>
        <end position="290"/>
    </location>
</feature>
<keyword evidence="2" id="KW-0560">Oxidoreductase</keyword>
<dbReference type="AlphaFoldDB" id="A0A6N7ZGX2"/>
<dbReference type="InterPro" id="IPR051265">
    <property type="entry name" value="HIBADH-related_NP60_sf"/>
</dbReference>
<reference evidence="5 6" key="1">
    <citation type="submission" date="2019-11" db="EMBL/GenBank/DDBJ databases">
        <title>Cellulosimicrobium composti sp. nov. isolated from a compost.</title>
        <authorList>
            <person name="Yang Y."/>
        </authorList>
    </citation>
    <scope>NUCLEOTIDE SEQUENCE [LARGE SCALE GENOMIC DNA]</scope>
    <source>
        <strain evidence="5 6">BIT-GX5</strain>
    </source>
</reference>
<dbReference type="GO" id="GO:0016491">
    <property type="term" value="F:oxidoreductase activity"/>
    <property type="evidence" value="ECO:0007669"/>
    <property type="project" value="UniProtKB-KW"/>
</dbReference>
<protein>
    <submittedName>
        <fullName evidence="5">NAD(P)-dependent oxidoreductase</fullName>
    </submittedName>
</protein>
<dbReference type="InterPro" id="IPR015815">
    <property type="entry name" value="HIBADH-related"/>
</dbReference>
<comment type="caution">
    <text evidence="5">The sequence shown here is derived from an EMBL/GenBank/DDBJ whole genome shotgun (WGS) entry which is preliminary data.</text>
</comment>
<dbReference type="Gene3D" id="3.40.50.720">
    <property type="entry name" value="NAD(P)-binding Rossmann-like Domain"/>
    <property type="match status" value="1"/>
</dbReference>
<evidence type="ECO:0000313" key="5">
    <source>
        <dbReference type="EMBL" id="MTG88578.1"/>
    </source>
</evidence>
<dbReference type="Pfam" id="PF03446">
    <property type="entry name" value="NAD_binding_2"/>
    <property type="match status" value="1"/>
</dbReference>
<proteinExistence type="inferred from homology"/>
<dbReference type="InterPro" id="IPR036291">
    <property type="entry name" value="NAD(P)-bd_dom_sf"/>
</dbReference>
<dbReference type="InterPro" id="IPR048666">
    <property type="entry name" value="RedAm-like_C"/>
</dbReference>
<dbReference type="InterPro" id="IPR013328">
    <property type="entry name" value="6PGD_dom2"/>
</dbReference>
<name>A0A6N7ZGX2_9MICO</name>
<dbReference type="InterPro" id="IPR006115">
    <property type="entry name" value="6PGDH_NADP-bd"/>
</dbReference>
<dbReference type="RefSeq" id="WP_155098652.1">
    <property type="nucleotide sequence ID" value="NZ_WMKA01000010.1"/>
</dbReference>
<accession>A0A6N7ZGX2</accession>
<feature type="domain" description="6-phosphogluconate dehydrogenase NADP-binding" evidence="3">
    <location>
        <begin position="7"/>
        <end position="155"/>
    </location>
</feature>
<dbReference type="PANTHER" id="PTHR43580">
    <property type="entry name" value="OXIDOREDUCTASE GLYR1-RELATED"/>
    <property type="match status" value="1"/>
</dbReference>
<dbReference type="Gene3D" id="1.10.1040.10">
    <property type="entry name" value="N-(1-d-carboxylethyl)-l-norvaline Dehydrogenase, domain 2"/>
    <property type="match status" value="1"/>
</dbReference>
<evidence type="ECO:0000313" key="6">
    <source>
        <dbReference type="Proteomes" id="UP000440668"/>
    </source>
</evidence>